<reference evidence="9" key="1">
    <citation type="submission" date="2011-08" db="EMBL/GenBank/DDBJ databases">
        <authorList>
            <person name="Rombauts S."/>
        </authorList>
    </citation>
    <scope>NUCLEOTIDE SEQUENCE</scope>
    <source>
        <strain evidence="9">London</strain>
    </source>
</reference>
<dbReference type="GO" id="GO:0005783">
    <property type="term" value="C:endoplasmic reticulum"/>
    <property type="evidence" value="ECO:0007669"/>
    <property type="project" value="TreeGrafter"/>
</dbReference>
<dbReference type="Pfam" id="PF03381">
    <property type="entry name" value="CDC50"/>
    <property type="match status" value="1"/>
</dbReference>
<accession>T1KLT1</accession>
<keyword evidence="9" id="KW-1185">Reference proteome</keyword>
<evidence type="ECO:0000256" key="4">
    <source>
        <dbReference type="ARBA" id="ARBA00022989"/>
    </source>
</evidence>
<organism evidence="8 9">
    <name type="scientific">Tetranychus urticae</name>
    <name type="common">Two-spotted spider mite</name>
    <dbReference type="NCBI Taxonomy" id="32264"/>
    <lineage>
        <taxon>Eukaryota</taxon>
        <taxon>Metazoa</taxon>
        <taxon>Ecdysozoa</taxon>
        <taxon>Arthropoda</taxon>
        <taxon>Chelicerata</taxon>
        <taxon>Arachnida</taxon>
        <taxon>Acari</taxon>
        <taxon>Acariformes</taxon>
        <taxon>Trombidiformes</taxon>
        <taxon>Prostigmata</taxon>
        <taxon>Eleutherengona</taxon>
        <taxon>Raphignathae</taxon>
        <taxon>Tetranychoidea</taxon>
        <taxon>Tetranychidae</taxon>
        <taxon>Tetranychus</taxon>
    </lineage>
</organism>
<dbReference type="Proteomes" id="UP000015104">
    <property type="component" value="Unassembled WGS sequence"/>
</dbReference>
<dbReference type="HOGENOM" id="CLU_025025_1_0_1"/>
<evidence type="ECO:0000256" key="3">
    <source>
        <dbReference type="ARBA" id="ARBA00022692"/>
    </source>
</evidence>
<comment type="subcellular location">
    <subcellularLocation>
        <location evidence="1">Membrane</location>
        <topology evidence="1">Multi-pass membrane protein</topology>
    </subcellularLocation>
</comment>
<dbReference type="OrthoDB" id="340608at2759"/>
<evidence type="ECO:0000256" key="1">
    <source>
        <dbReference type="ARBA" id="ARBA00004141"/>
    </source>
</evidence>
<evidence type="ECO:0000256" key="5">
    <source>
        <dbReference type="ARBA" id="ARBA00023136"/>
    </source>
</evidence>
<keyword evidence="5 6" id="KW-0472">Membrane</keyword>
<dbReference type="EnsemblMetazoa" id="tetur14g03540.1">
    <property type="protein sequence ID" value="tetur14g03540.1"/>
    <property type="gene ID" value="tetur14g03540"/>
</dbReference>
<evidence type="ECO:0000256" key="7">
    <source>
        <dbReference type="SAM" id="Phobius"/>
    </source>
</evidence>
<keyword evidence="3 7" id="KW-0812">Transmembrane</keyword>
<evidence type="ECO:0000313" key="9">
    <source>
        <dbReference type="Proteomes" id="UP000015104"/>
    </source>
</evidence>
<dbReference type="InterPro" id="IPR005045">
    <property type="entry name" value="CDC50/LEM3_fam"/>
</dbReference>
<dbReference type="AlphaFoldDB" id="T1KLT1"/>
<evidence type="ECO:0000256" key="6">
    <source>
        <dbReference type="PIRNR" id="PIRNR015840"/>
    </source>
</evidence>
<dbReference type="KEGG" id="tut:107365292"/>
<dbReference type="PANTHER" id="PTHR10926">
    <property type="entry name" value="CELL CYCLE CONTROL PROTEIN 50"/>
    <property type="match status" value="1"/>
</dbReference>
<reference evidence="8" key="2">
    <citation type="submission" date="2015-06" db="UniProtKB">
        <authorList>
            <consortium name="EnsemblMetazoa"/>
        </authorList>
    </citation>
    <scope>IDENTIFICATION</scope>
</reference>
<dbReference type="eggNOG" id="KOG2952">
    <property type="taxonomic scope" value="Eukaryota"/>
</dbReference>
<dbReference type="GO" id="GO:0005886">
    <property type="term" value="C:plasma membrane"/>
    <property type="evidence" value="ECO:0007669"/>
    <property type="project" value="TreeGrafter"/>
</dbReference>
<dbReference type="STRING" id="32264.T1KLT1"/>
<dbReference type="PANTHER" id="PTHR10926:SF0">
    <property type="entry name" value="CDC50, ISOFORM A"/>
    <property type="match status" value="1"/>
</dbReference>
<name>T1KLT1_TETUR</name>
<keyword evidence="4 7" id="KW-1133">Transmembrane helix</keyword>
<feature type="transmembrane region" description="Helical" evidence="7">
    <location>
        <begin position="31"/>
        <end position="57"/>
    </location>
</feature>
<feature type="transmembrane region" description="Helical" evidence="7">
    <location>
        <begin position="314"/>
        <end position="336"/>
    </location>
</feature>
<evidence type="ECO:0000313" key="8">
    <source>
        <dbReference type="EnsemblMetazoa" id="tetur14g03540.1"/>
    </source>
</evidence>
<dbReference type="PIRSF" id="PIRSF015840">
    <property type="entry name" value="DUF284_TM_euk"/>
    <property type="match status" value="1"/>
</dbReference>
<protein>
    <submittedName>
        <fullName evidence="8">Uncharacterized protein</fullName>
    </submittedName>
</protein>
<evidence type="ECO:0000256" key="2">
    <source>
        <dbReference type="ARBA" id="ARBA00009457"/>
    </source>
</evidence>
<proteinExistence type="inferred from homology"/>
<comment type="similarity">
    <text evidence="2 6">Belongs to the CDC50/LEM3 family.</text>
</comment>
<dbReference type="EMBL" id="CAEY01000212">
    <property type="status" value="NOT_ANNOTATED_CDS"/>
    <property type="molecule type" value="Genomic_DNA"/>
</dbReference>
<dbReference type="OMA" id="TWNNDQP"/>
<dbReference type="GO" id="GO:0005794">
    <property type="term" value="C:Golgi apparatus"/>
    <property type="evidence" value="ECO:0007669"/>
    <property type="project" value="TreeGrafter"/>
</dbReference>
<gene>
    <name evidence="8" type="primary">107365292</name>
</gene>
<sequence>MANIIEETNPQRNRPSSSAFKQQKLPAWQPILTAGTVLPTFLLIGITFVPIGIGLLLSSNEVQETVLDYTHCKNDKGETCASKPYNETTLDKPCECNIKFRLPKSYNRDVFIYYGLTNYYQNHRRYVKSRDDRQLLGIKDALSSDCEPFKEYGGKPIAPCGAIANSLFNDTFEMFHYYGAKYNGVPVIETGIAWATDKNIKFRNPSGAINGTDAFKGYTHPPNWQKNVWELDTKNPDNNGYLNEHLIVWMRTAALPTFRKLWGRVNHTIAPYHDGLPEADYKIKIKYFYPVTSFKGTKRIIISNTSWLGGKNPFLGIAYIAVGCICLALSGFFFFIHRKYGRSVNDIINVSQRSPYLNS</sequence>